<dbReference type="Gene3D" id="3.40.50.1820">
    <property type="entry name" value="alpha/beta hydrolase"/>
    <property type="match status" value="1"/>
</dbReference>
<dbReference type="EC" id="3.1.1.-" evidence="3"/>
<dbReference type="EMBL" id="UGQM01000001">
    <property type="protein sequence ID" value="STZ43313.1"/>
    <property type="molecule type" value="Genomic_DNA"/>
</dbReference>
<feature type="domain" description="Carboxylesterase type B" evidence="5">
    <location>
        <begin position="8"/>
        <end position="462"/>
    </location>
</feature>
<evidence type="ECO:0000313" key="7">
    <source>
        <dbReference type="Proteomes" id="UP000254291"/>
    </source>
</evidence>
<comment type="similarity">
    <text evidence="1 3">Belongs to the type-B carboxylesterase/lipase family.</text>
</comment>
<dbReference type="SUPFAM" id="SSF53474">
    <property type="entry name" value="alpha/beta-Hydrolases"/>
    <property type="match status" value="1"/>
</dbReference>
<dbReference type="InterPro" id="IPR050309">
    <property type="entry name" value="Type-B_Carboxylest/Lipase"/>
</dbReference>
<evidence type="ECO:0000256" key="2">
    <source>
        <dbReference type="ARBA" id="ARBA00022801"/>
    </source>
</evidence>
<evidence type="ECO:0000259" key="5">
    <source>
        <dbReference type="Pfam" id="PF00135"/>
    </source>
</evidence>
<protein>
    <recommendedName>
        <fullName evidence="3">Carboxylic ester hydrolase</fullName>
        <ecNumber evidence="3">3.1.1.-</ecNumber>
    </recommendedName>
</protein>
<dbReference type="InterPro" id="IPR029058">
    <property type="entry name" value="AB_hydrolase_fold"/>
</dbReference>
<dbReference type="PROSITE" id="PS00122">
    <property type="entry name" value="CARBOXYLESTERASE_B_1"/>
    <property type="match status" value="1"/>
</dbReference>
<dbReference type="InterPro" id="IPR019826">
    <property type="entry name" value="Carboxylesterase_B_AS"/>
</dbReference>
<dbReference type="AlphaFoldDB" id="A0A378SKV9"/>
<reference evidence="6 7" key="1">
    <citation type="submission" date="2018-06" db="EMBL/GenBank/DDBJ databases">
        <authorList>
            <consortium name="Pathogen Informatics"/>
            <person name="Doyle S."/>
        </authorList>
    </citation>
    <scope>NUCLEOTIDE SEQUENCE [LARGE SCALE GENOMIC DNA]</scope>
    <source>
        <strain evidence="6 7">NCTC10742</strain>
    </source>
</reference>
<name>A0A378SKV9_9MYCO</name>
<dbReference type="Proteomes" id="UP000254291">
    <property type="component" value="Unassembled WGS sequence"/>
</dbReference>
<dbReference type="Pfam" id="PF00135">
    <property type="entry name" value="COesterase"/>
    <property type="match status" value="1"/>
</dbReference>
<dbReference type="PANTHER" id="PTHR11559">
    <property type="entry name" value="CARBOXYLESTERASE"/>
    <property type="match status" value="1"/>
</dbReference>
<dbReference type="RefSeq" id="WP_011894639.1">
    <property type="nucleotide sequence ID" value="NZ_JACKST010000141.1"/>
</dbReference>
<dbReference type="InterPro" id="IPR002018">
    <property type="entry name" value="CarbesteraseB"/>
</dbReference>
<feature type="region of interest" description="Disordered" evidence="4">
    <location>
        <begin position="478"/>
        <end position="503"/>
    </location>
</feature>
<evidence type="ECO:0000256" key="1">
    <source>
        <dbReference type="ARBA" id="ARBA00005964"/>
    </source>
</evidence>
<dbReference type="GO" id="GO:0016787">
    <property type="term" value="F:hydrolase activity"/>
    <property type="evidence" value="ECO:0007669"/>
    <property type="project" value="UniProtKB-KW"/>
</dbReference>
<gene>
    <name evidence="6" type="primary">pnbA_3</name>
    <name evidence="6" type="ORF">NCTC10742_02535</name>
</gene>
<accession>A0A378SKV9</accession>
<proteinExistence type="inferred from homology"/>
<sequence length="503" mass="54382">MAIVDGDSTLVSTPSGDLRGDIDGGVGVWRGVPYAEQPVGLRRFLAPAELAPWMGVRDAVEHGPLPPQTKSFVGGGRDDPKARDEACLTLTVWSPDTTGSLPVMVWIPGGAFVYGAGQFQLYNGSRLAANGDVVVVNVTYRIGVFGGFELSDLGEGFDDNLALRDQIAALRWVRDNIAAFGGDPGRVTVFGESAGATSVLALMAAPSATGLFGRAIAQSPALPLIADRHLRAANAQEFLRRLGVDAAEVKTLPQRQLRRAAGLVQLTSAATTPTLAYGLTTGTDLLPLHPLDAARQGRMSSVPLIVGTNSHEASMFAWTKPPMLPTTRESIDGFFERTAPHAKRQVLQAYPGYPRRSALVAIGADAMFGGPTWAFADAYSAHAPTRMYRFDHFGMSLRMLGLGATHGSEIVHIHHSYASFVGRKLHPLGRRIQPGVGRRMQRSWLDFARDNAEVDEGHWPLYEIGARLTRLITSTRDVMASDPDRDRREAWAQVYQPPKRSSV</sequence>
<keyword evidence="2 3" id="KW-0378">Hydrolase</keyword>
<evidence type="ECO:0000313" key="6">
    <source>
        <dbReference type="EMBL" id="STZ43313.1"/>
    </source>
</evidence>
<evidence type="ECO:0000256" key="4">
    <source>
        <dbReference type="SAM" id="MobiDB-lite"/>
    </source>
</evidence>
<evidence type="ECO:0000256" key="3">
    <source>
        <dbReference type="RuleBase" id="RU361235"/>
    </source>
</evidence>
<organism evidence="6 7">
    <name type="scientific">Mycolicibacterium gilvum</name>
    <dbReference type="NCBI Taxonomy" id="1804"/>
    <lineage>
        <taxon>Bacteria</taxon>
        <taxon>Bacillati</taxon>
        <taxon>Actinomycetota</taxon>
        <taxon>Actinomycetes</taxon>
        <taxon>Mycobacteriales</taxon>
        <taxon>Mycobacteriaceae</taxon>
        <taxon>Mycolicibacterium</taxon>
    </lineage>
</organism>